<keyword evidence="8" id="KW-1185">Reference proteome</keyword>
<dbReference type="GO" id="GO:0016020">
    <property type="term" value="C:membrane"/>
    <property type="evidence" value="ECO:0007669"/>
    <property type="project" value="UniProtKB-SubCell"/>
</dbReference>
<dbReference type="OrthoDB" id="3557178at2759"/>
<feature type="compositionally biased region" description="Low complexity" evidence="5">
    <location>
        <begin position="105"/>
        <end position="135"/>
    </location>
</feature>
<dbReference type="EMBL" id="KV748524">
    <property type="protein sequence ID" value="OCL14828.1"/>
    <property type="molecule type" value="Genomic_DNA"/>
</dbReference>
<gene>
    <name evidence="7" type="ORF">AOQ84DRAFT_203658</name>
</gene>
<proteinExistence type="predicted"/>
<feature type="compositionally biased region" description="Low complexity" evidence="5">
    <location>
        <begin position="236"/>
        <end position="246"/>
    </location>
</feature>
<feature type="region of interest" description="Disordered" evidence="5">
    <location>
        <begin position="170"/>
        <end position="280"/>
    </location>
</feature>
<keyword evidence="3 6" id="KW-1133">Transmembrane helix</keyword>
<dbReference type="Proteomes" id="UP000250140">
    <property type="component" value="Unassembled WGS sequence"/>
</dbReference>
<evidence type="ECO:0000256" key="6">
    <source>
        <dbReference type="SAM" id="Phobius"/>
    </source>
</evidence>
<evidence type="ECO:0000313" key="8">
    <source>
        <dbReference type="Proteomes" id="UP000250140"/>
    </source>
</evidence>
<feature type="compositionally biased region" description="Low complexity" evidence="5">
    <location>
        <begin position="195"/>
        <end position="212"/>
    </location>
</feature>
<protein>
    <submittedName>
        <fullName evidence="7">Uncharacterized protein</fullName>
    </submittedName>
</protein>
<sequence length="280" mass="29649">MVSSGSSLDCNSGLTWYQSGSYAQCCPTTVASCIAPTACISGSQIYPWSGSVTTVACTENYNNLAWSVCNTIFIYENTADSNPHTDIVCGNSAVNWSYYRQMPTSATSSSESSTTPSSTISSPTATSTTPAPTTTGKKSQAWIAGAVIGPLVGLALLGALLFFLLRKKKTPTPAPQPQQPEYKPGAAAYQQPAVSPQYSPQGQYPQPGYQPGSPSPMTPPQYAYTPVGSPPPQDIQNSQYQQYNYNHTPQEKMPVPVNQQVPAAEAKPIAAELSGESGNR</sequence>
<reference evidence="7 8" key="1">
    <citation type="journal article" date="2016" name="Nat. Commun.">
        <title>Ectomycorrhizal ecology is imprinted in the genome of the dominant symbiotic fungus Cenococcum geophilum.</title>
        <authorList>
            <consortium name="DOE Joint Genome Institute"/>
            <person name="Peter M."/>
            <person name="Kohler A."/>
            <person name="Ohm R.A."/>
            <person name="Kuo A."/>
            <person name="Krutzmann J."/>
            <person name="Morin E."/>
            <person name="Arend M."/>
            <person name="Barry K.W."/>
            <person name="Binder M."/>
            <person name="Choi C."/>
            <person name="Clum A."/>
            <person name="Copeland A."/>
            <person name="Grisel N."/>
            <person name="Haridas S."/>
            <person name="Kipfer T."/>
            <person name="LaButti K."/>
            <person name="Lindquist E."/>
            <person name="Lipzen A."/>
            <person name="Maire R."/>
            <person name="Meier B."/>
            <person name="Mihaltcheva S."/>
            <person name="Molinier V."/>
            <person name="Murat C."/>
            <person name="Poggeler S."/>
            <person name="Quandt C.A."/>
            <person name="Sperisen C."/>
            <person name="Tritt A."/>
            <person name="Tisserant E."/>
            <person name="Crous P.W."/>
            <person name="Henrissat B."/>
            <person name="Nehls U."/>
            <person name="Egli S."/>
            <person name="Spatafora J.W."/>
            <person name="Grigoriev I.V."/>
            <person name="Martin F.M."/>
        </authorList>
    </citation>
    <scope>NUCLEOTIDE SEQUENCE [LARGE SCALE GENOMIC DNA]</scope>
    <source>
        <strain evidence="7 8">CBS 207.34</strain>
    </source>
</reference>
<dbReference type="InterPro" id="IPR051694">
    <property type="entry name" value="Immunoregulatory_rcpt-like"/>
</dbReference>
<feature type="region of interest" description="Disordered" evidence="5">
    <location>
        <begin position="105"/>
        <end position="136"/>
    </location>
</feature>
<evidence type="ECO:0000256" key="4">
    <source>
        <dbReference type="ARBA" id="ARBA00023136"/>
    </source>
</evidence>
<dbReference type="GO" id="GO:0071944">
    <property type="term" value="C:cell periphery"/>
    <property type="evidence" value="ECO:0007669"/>
    <property type="project" value="UniProtKB-ARBA"/>
</dbReference>
<evidence type="ECO:0000256" key="3">
    <source>
        <dbReference type="ARBA" id="ARBA00022989"/>
    </source>
</evidence>
<comment type="subcellular location">
    <subcellularLocation>
        <location evidence="1">Membrane</location>
        <topology evidence="1">Single-pass membrane protein</topology>
    </subcellularLocation>
</comment>
<name>A0A8E2FD98_9PEZI</name>
<evidence type="ECO:0000313" key="7">
    <source>
        <dbReference type="EMBL" id="OCL14828.1"/>
    </source>
</evidence>
<feature type="transmembrane region" description="Helical" evidence="6">
    <location>
        <begin position="141"/>
        <end position="165"/>
    </location>
</feature>
<evidence type="ECO:0000256" key="2">
    <source>
        <dbReference type="ARBA" id="ARBA00022692"/>
    </source>
</evidence>
<evidence type="ECO:0000256" key="5">
    <source>
        <dbReference type="SAM" id="MobiDB-lite"/>
    </source>
</evidence>
<keyword evidence="4 6" id="KW-0472">Membrane</keyword>
<evidence type="ECO:0000256" key="1">
    <source>
        <dbReference type="ARBA" id="ARBA00004167"/>
    </source>
</evidence>
<organism evidence="7 8">
    <name type="scientific">Glonium stellatum</name>
    <dbReference type="NCBI Taxonomy" id="574774"/>
    <lineage>
        <taxon>Eukaryota</taxon>
        <taxon>Fungi</taxon>
        <taxon>Dikarya</taxon>
        <taxon>Ascomycota</taxon>
        <taxon>Pezizomycotina</taxon>
        <taxon>Dothideomycetes</taxon>
        <taxon>Pleosporomycetidae</taxon>
        <taxon>Gloniales</taxon>
        <taxon>Gloniaceae</taxon>
        <taxon>Glonium</taxon>
    </lineage>
</organism>
<dbReference type="PANTHER" id="PTHR15549">
    <property type="entry name" value="PAIRED IMMUNOGLOBULIN-LIKE TYPE 2 RECEPTOR"/>
    <property type="match status" value="1"/>
</dbReference>
<keyword evidence="2 6" id="KW-0812">Transmembrane</keyword>
<accession>A0A8E2FD98</accession>
<dbReference type="AlphaFoldDB" id="A0A8E2FD98"/>